<evidence type="ECO:0000313" key="2">
    <source>
        <dbReference type="Proteomes" id="UP000002219"/>
    </source>
</evidence>
<evidence type="ECO:0000313" key="1">
    <source>
        <dbReference type="EMBL" id="ADH70407.1"/>
    </source>
</evidence>
<sequence>MFLGLSARPVPVHAFLPVLDTVAPVHKGPDAFLPAVAGAREGSRFPLSQPRSGCFHLGVSGPSAPAPCFPRCPLADSFALALLRVST</sequence>
<protein>
    <submittedName>
        <fullName evidence="1">Atonal protein 8</fullName>
    </submittedName>
</protein>
<dbReference type="EMBL" id="CP002041">
    <property type="protein sequence ID" value="ADH70407.1"/>
    <property type="molecule type" value="Genomic_DNA"/>
</dbReference>
<dbReference type="STRING" id="446468.Ndas_5026"/>
<keyword evidence="2" id="KW-1185">Reference proteome</keyword>
<dbReference type="AlphaFoldDB" id="D7B899"/>
<dbReference type="KEGG" id="nda:Ndas_5026"/>
<gene>
    <name evidence="1" type="ordered locus">Ndas_5026</name>
</gene>
<geneLocation type="plasmid" evidence="2">
    <name>pNDAS01</name>
</geneLocation>
<proteinExistence type="predicted"/>
<dbReference type="HOGENOM" id="CLU_2480232_0_0_11"/>
<reference evidence="1 2" key="1">
    <citation type="journal article" date="2010" name="Stand. Genomic Sci.">
        <title>Complete genome sequence of Nocardiopsis dassonvillei type strain (IMRU 509).</title>
        <authorList>
            <person name="Sun H."/>
            <person name="Lapidus A."/>
            <person name="Nolan M."/>
            <person name="Lucas S."/>
            <person name="Del Rio T.G."/>
            <person name="Tice H."/>
            <person name="Cheng J.F."/>
            <person name="Tapia R."/>
            <person name="Han C."/>
            <person name="Goodwin L."/>
            <person name="Pitluck S."/>
            <person name="Pagani I."/>
            <person name="Ivanova N."/>
            <person name="Mavromatis K."/>
            <person name="Mikhailova N."/>
            <person name="Pati A."/>
            <person name="Chen A."/>
            <person name="Palaniappan K."/>
            <person name="Land M."/>
            <person name="Hauser L."/>
            <person name="Chang Y.J."/>
            <person name="Jeffries C.D."/>
            <person name="Djao O.D."/>
            <person name="Rohde M."/>
            <person name="Sikorski J."/>
            <person name="Goker M."/>
            <person name="Woyke T."/>
            <person name="Bristow J."/>
            <person name="Eisen J.A."/>
            <person name="Markowitz V."/>
            <person name="Hugenholtz P."/>
            <person name="Kyrpides N.C."/>
            <person name="Klenk H.P."/>
        </authorList>
    </citation>
    <scope>NUCLEOTIDE SEQUENCE [LARGE SCALE GENOMIC DNA]</scope>
    <source>
        <strain evidence="2">ATCC 23218 / DSM 43111 / CIP 107115 / JCM 7437 / KCTC 9190 / NBRC 14626 / NCTC 10488 / NRRL B-5397 / IMRU 509</strain>
        <plasmid evidence="2">Chromosome 2</plasmid>
    </source>
</reference>
<accession>D7B899</accession>
<organism evidence="1 2">
    <name type="scientific">Nocardiopsis dassonvillei (strain ATCC 23218 / DSM 43111 / CIP 107115 / JCM 7437 / KCTC 9190 / NBRC 14626 / NCTC 10488 / NRRL B-5397 / IMRU 509)</name>
    <name type="common">Actinomadura dassonvillei</name>
    <dbReference type="NCBI Taxonomy" id="446468"/>
    <lineage>
        <taxon>Bacteria</taxon>
        <taxon>Bacillati</taxon>
        <taxon>Actinomycetota</taxon>
        <taxon>Actinomycetes</taxon>
        <taxon>Streptosporangiales</taxon>
        <taxon>Nocardiopsidaceae</taxon>
        <taxon>Nocardiopsis</taxon>
    </lineage>
</organism>
<name>D7B899_NOCDD</name>
<dbReference type="Proteomes" id="UP000002219">
    <property type="component" value="Chromosome 2"/>
</dbReference>